<keyword evidence="2" id="KW-1185">Reference proteome</keyword>
<dbReference type="AlphaFoldDB" id="A0A8S1WYU1"/>
<dbReference type="PANTHER" id="PTHR33706:SF1">
    <property type="entry name" value="TPR REPEAT PROTEIN"/>
    <property type="match status" value="1"/>
</dbReference>
<evidence type="ECO:0000313" key="2">
    <source>
        <dbReference type="Proteomes" id="UP000683925"/>
    </source>
</evidence>
<evidence type="ECO:0000313" key="1">
    <source>
        <dbReference type="EMBL" id="CAD8193807.1"/>
    </source>
</evidence>
<gene>
    <name evidence="1" type="ORF">POCTA_138.1.T1050124</name>
</gene>
<accession>A0A8S1WYU1</accession>
<sequence>MISQAANQSELSISNLQNQIIKELEVEKWDYNKTRLVKTKLQIRITQENNLIYTKLEGVILRQELYQENSRNLEVLNNMEQIAYLQWHGEYGKNQRKVGKWSATWDGEALQNVGGYYKEDLKEGLWKEPIKNYWSQAKVFESGEYFHNQKKGRWNITEQDKTIVGGGSYNELSQKIGKWIELDEGFYDQLKVTWDGEYKQDKKVGCWDIFYENIKIGGGTFGDGEGIKQGNWVELGNGFSYCSRVTENGEYHKGKKVGRWDMWYKDQDNKQNFQMQYNYNINCLC</sequence>
<reference evidence="1" key="1">
    <citation type="submission" date="2021-01" db="EMBL/GenBank/DDBJ databases">
        <authorList>
            <consortium name="Genoscope - CEA"/>
            <person name="William W."/>
        </authorList>
    </citation>
    <scope>NUCLEOTIDE SEQUENCE</scope>
</reference>
<proteinExistence type="predicted"/>
<dbReference type="EMBL" id="CAJJDP010000105">
    <property type="protein sequence ID" value="CAD8193807.1"/>
    <property type="molecule type" value="Genomic_DNA"/>
</dbReference>
<dbReference type="PANTHER" id="PTHR33706">
    <property type="entry name" value="MORN VARIANT REPEAT PROTEIN"/>
    <property type="match status" value="1"/>
</dbReference>
<dbReference type="OrthoDB" id="309341at2759"/>
<comment type="caution">
    <text evidence="1">The sequence shown here is derived from an EMBL/GenBank/DDBJ whole genome shotgun (WGS) entry which is preliminary data.</text>
</comment>
<name>A0A8S1WYU1_PAROT</name>
<protein>
    <submittedName>
        <fullName evidence="1">Uncharacterized protein</fullName>
    </submittedName>
</protein>
<organism evidence="1 2">
    <name type="scientific">Paramecium octaurelia</name>
    <dbReference type="NCBI Taxonomy" id="43137"/>
    <lineage>
        <taxon>Eukaryota</taxon>
        <taxon>Sar</taxon>
        <taxon>Alveolata</taxon>
        <taxon>Ciliophora</taxon>
        <taxon>Intramacronucleata</taxon>
        <taxon>Oligohymenophorea</taxon>
        <taxon>Peniculida</taxon>
        <taxon>Parameciidae</taxon>
        <taxon>Paramecium</taxon>
    </lineage>
</organism>
<dbReference type="OMA" id="LQWHGEY"/>
<dbReference type="Proteomes" id="UP000683925">
    <property type="component" value="Unassembled WGS sequence"/>
</dbReference>